<name>A0A9Q3EYV5_9BASI</name>
<gene>
    <name evidence="3" type="ORF">O181_070491</name>
</gene>
<reference evidence="3" key="1">
    <citation type="submission" date="2021-03" db="EMBL/GenBank/DDBJ databases">
        <title>Draft genome sequence of rust myrtle Austropuccinia psidii MF-1, a brazilian biotype.</title>
        <authorList>
            <person name="Quecine M.C."/>
            <person name="Pachon D.M.R."/>
            <person name="Bonatelli M.L."/>
            <person name="Correr F.H."/>
            <person name="Franceschini L.M."/>
            <person name="Leite T.F."/>
            <person name="Margarido G.R.A."/>
            <person name="Almeida C.A."/>
            <person name="Ferrarezi J.A."/>
            <person name="Labate C.A."/>
        </authorList>
    </citation>
    <scope>NUCLEOTIDE SEQUENCE</scope>
    <source>
        <strain evidence="3">MF-1</strain>
    </source>
</reference>
<comment type="caution">
    <text evidence="3">The sequence shown here is derived from an EMBL/GenBank/DDBJ whole genome shotgun (WGS) entry which is preliminary data.</text>
</comment>
<keyword evidence="4" id="KW-1185">Reference proteome</keyword>
<evidence type="ECO:0000256" key="1">
    <source>
        <dbReference type="SAM" id="MobiDB-lite"/>
    </source>
</evidence>
<dbReference type="OrthoDB" id="413361at2759"/>
<organism evidence="3 4">
    <name type="scientific">Austropuccinia psidii MF-1</name>
    <dbReference type="NCBI Taxonomy" id="1389203"/>
    <lineage>
        <taxon>Eukaryota</taxon>
        <taxon>Fungi</taxon>
        <taxon>Dikarya</taxon>
        <taxon>Basidiomycota</taxon>
        <taxon>Pucciniomycotina</taxon>
        <taxon>Pucciniomycetes</taxon>
        <taxon>Pucciniales</taxon>
        <taxon>Sphaerophragmiaceae</taxon>
        <taxon>Austropuccinia</taxon>
    </lineage>
</organism>
<evidence type="ECO:0000313" key="3">
    <source>
        <dbReference type="EMBL" id="MBW0530776.1"/>
    </source>
</evidence>
<dbReference type="AlphaFoldDB" id="A0A9Q3EYV5"/>
<evidence type="ECO:0000313" key="4">
    <source>
        <dbReference type="Proteomes" id="UP000765509"/>
    </source>
</evidence>
<feature type="region of interest" description="Disordered" evidence="1">
    <location>
        <begin position="1"/>
        <end position="44"/>
    </location>
</feature>
<protein>
    <recommendedName>
        <fullName evidence="2">Reverse transcriptase Ty1/copia-type domain-containing protein</fullName>
    </recommendedName>
</protein>
<feature type="domain" description="Reverse transcriptase Ty1/copia-type" evidence="2">
    <location>
        <begin position="83"/>
        <end position="171"/>
    </location>
</feature>
<feature type="compositionally biased region" description="Basic and acidic residues" evidence="1">
    <location>
        <begin position="32"/>
        <end position="44"/>
    </location>
</feature>
<dbReference type="Pfam" id="PF07727">
    <property type="entry name" value="RVT_2"/>
    <property type="match status" value="1"/>
</dbReference>
<accession>A0A9Q3EYV5</accession>
<dbReference type="EMBL" id="AVOT02036295">
    <property type="protein sequence ID" value="MBW0530776.1"/>
    <property type="molecule type" value="Genomic_DNA"/>
</dbReference>
<evidence type="ECO:0000259" key="2">
    <source>
        <dbReference type="Pfam" id="PF07727"/>
    </source>
</evidence>
<dbReference type="Proteomes" id="UP000765509">
    <property type="component" value="Unassembled WGS sequence"/>
</dbReference>
<proteinExistence type="predicted"/>
<sequence>MQGRSSIQHWDNAEGDKYFEEQTHQESSLILNKEDDSSNDDEHSSLEIFLPPSVRRIKAIKSNNCEDWLKAIKKELQTMIDLNVWEEVSVKDSYKLIGTTWVFKTKRDGINNLFEHKARLCAQGFSQTQGKDYSKTFASTSWLNSLRALISHAAAKNISFEQLDKKVHFLTHH</sequence>
<dbReference type="InterPro" id="IPR013103">
    <property type="entry name" value="RVT_2"/>
</dbReference>
<feature type="compositionally biased region" description="Basic and acidic residues" evidence="1">
    <location>
        <begin position="11"/>
        <end position="24"/>
    </location>
</feature>